<dbReference type="Gene3D" id="3.20.20.70">
    <property type="entry name" value="Aldolase class I"/>
    <property type="match status" value="1"/>
</dbReference>
<evidence type="ECO:0000256" key="2">
    <source>
        <dbReference type="ARBA" id="ARBA00022691"/>
    </source>
</evidence>
<dbReference type="GO" id="GO:0051539">
    <property type="term" value="F:4 iron, 4 sulfur cluster binding"/>
    <property type="evidence" value="ECO:0007669"/>
    <property type="project" value="TreeGrafter"/>
</dbReference>
<keyword evidence="2" id="KW-0949">S-adenosyl-L-methionine</keyword>
<dbReference type="InterPro" id="IPR007197">
    <property type="entry name" value="rSAM"/>
</dbReference>
<dbReference type="Pfam" id="PF04055">
    <property type="entry name" value="Radical_SAM"/>
    <property type="match status" value="1"/>
</dbReference>
<dbReference type="OrthoDB" id="9808022at2"/>
<dbReference type="RefSeq" id="WP_077692742.1">
    <property type="nucleotide sequence ID" value="NZ_JACCHL010000001.1"/>
</dbReference>
<dbReference type="InterPro" id="IPR034505">
    <property type="entry name" value="Coproporphyrinogen-III_oxidase"/>
</dbReference>
<organism evidence="7 8">
    <name type="scientific">Nocardiopsis sinuspersici</name>
    <dbReference type="NCBI Taxonomy" id="501010"/>
    <lineage>
        <taxon>Bacteria</taxon>
        <taxon>Bacillati</taxon>
        <taxon>Actinomycetota</taxon>
        <taxon>Actinomycetes</taxon>
        <taxon>Streptosporangiales</taxon>
        <taxon>Nocardiopsidaceae</taxon>
        <taxon>Nocardiopsis</taxon>
    </lineage>
</organism>
<evidence type="ECO:0000256" key="5">
    <source>
        <dbReference type="ARBA" id="ARBA00023014"/>
    </source>
</evidence>
<sequence length="476" mass="54958">MINLVPGKSLMKFDQQLPVYNWLYPMKGQELDTVTHHDFYSGVGAEGVRSRALYFHIPFCDTICTFCTLNRGLGSTGDEQIETYVRALVKEIELKGRYASLTSLPIRAIFFGGGTPSTLTAEQITRVGRAIHDNFDLSELREFTFETEVKSVDEAKCAAMRDIGVNKVRFGLQTLDPVYRELFNVTATLDQEYEAVELFRRYFDYTSFDMIYGMHGQSFEAFSRDIEKAVSMGTETIELYPITNIVTQAPLHKGYAEKGLEPLSFTHKMAMTIYLNQYMRAAGFQQHNGHGFLRLPEGQEPGPHFISRDYTNLYNTHTWSHHDDELIGFGNSGISQLGKYTVMNDENRTTYVRRMLEDGDVKINLSIADEVPYERGVVFHLPYFGYLEKERILWERVPAEIPRKLDRLVAERMLVEDDHEYRITELGWIWYVNMMYYLSPETDQRILDDFVTLKRRTRGLTDGDNRMLPLLDQAGV</sequence>
<dbReference type="GO" id="GO:0006779">
    <property type="term" value="P:porphyrin-containing compound biosynthetic process"/>
    <property type="evidence" value="ECO:0007669"/>
    <property type="project" value="TreeGrafter"/>
</dbReference>
<dbReference type="SUPFAM" id="SSF102114">
    <property type="entry name" value="Radical SAM enzymes"/>
    <property type="match status" value="1"/>
</dbReference>
<evidence type="ECO:0000313" key="7">
    <source>
        <dbReference type="EMBL" id="NYH52903.1"/>
    </source>
</evidence>
<protein>
    <recommendedName>
        <fullName evidence="1">Heme chaperone HemW</fullName>
    </recommendedName>
</protein>
<proteinExistence type="predicted"/>
<feature type="domain" description="Radical SAM core" evidence="6">
    <location>
        <begin position="45"/>
        <end position="280"/>
    </location>
</feature>
<dbReference type="GO" id="GO:0016491">
    <property type="term" value="F:oxidoreductase activity"/>
    <property type="evidence" value="ECO:0007669"/>
    <property type="project" value="UniProtKB-KW"/>
</dbReference>
<dbReference type="SFLD" id="SFLDS00029">
    <property type="entry name" value="Radical_SAM"/>
    <property type="match status" value="1"/>
</dbReference>
<dbReference type="AlphaFoldDB" id="A0A7Y9XE46"/>
<dbReference type="GO" id="GO:0046872">
    <property type="term" value="F:metal ion binding"/>
    <property type="evidence" value="ECO:0007669"/>
    <property type="project" value="UniProtKB-KW"/>
</dbReference>
<evidence type="ECO:0000313" key="8">
    <source>
        <dbReference type="Proteomes" id="UP000584931"/>
    </source>
</evidence>
<dbReference type="InterPro" id="IPR058240">
    <property type="entry name" value="rSAM_sf"/>
</dbReference>
<evidence type="ECO:0000256" key="1">
    <source>
        <dbReference type="ARBA" id="ARBA00017228"/>
    </source>
</evidence>
<dbReference type="GO" id="GO:0005737">
    <property type="term" value="C:cytoplasm"/>
    <property type="evidence" value="ECO:0007669"/>
    <property type="project" value="TreeGrafter"/>
</dbReference>
<dbReference type="SFLD" id="SFLDG01065">
    <property type="entry name" value="anaerobic_coproporphyrinogen-I"/>
    <property type="match status" value="1"/>
</dbReference>
<keyword evidence="7" id="KW-0560">Oxidoreductase</keyword>
<dbReference type="Proteomes" id="UP000584931">
    <property type="component" value="Unassembled WGS sequence"/>
</dbReference>
<dbReference type="InterPro" id="IPR013785">
    <property type="entry name" value="Aldolase_TIM"/>
</dbReference>
<keyword evidence="5" id="KW-0411">Iron-sulfur</keyword>
<dbReference type="PROSITE" id="PS51918">
    <property type="entry name" value="RADICAL_SAM"/>
    <property type="match status" value="1"/>
</dbReference>
<dbReference type="EMBL" id="JACCHL010000001">
    <property type="protein sequence ID" value="NYH52903.1"/>
    <property type="molecule type" value="Genomic_DNA"/>
</dbReference>
<keyword evidence="4" id="KW-0408">Iron</keyword>
<keyword evidence="3" id="KW-0479">Metal-binding</keyword>
<dbReference type="PANTHER" id="PTHR13932">
    <property type="entry name" value="COPROPORPHYRINIGEN III OXIDASE"/>
    <property type="match status" value="1"/>
</dbReference>
<evidence type="ECO:0000256" key="3">
    <source>
        <dbReference type="ARBA" id="ARBA00022723"/>
    </source>
</evidence>
<comment type="caution">
    <text evidence="7">The sequence shown here is derived from an EMBL/GenBank/DDBJ whole genome shotgun (WGS) entry which is preliminary data.</text>
</comment>
<dbReference type="PANTHER" id="PTHR13932:SF5">
    <property type="entry name" value="RADICAL S-ADENOSYL METHIONINE DOMAIN-CONTAINING PROTEIN 1, MITOCHONDRIAL"/>
    <property type="match status" value="1"/>
</dbReference>
<evidence type="ECO:0000259" key="6">
    <source>
        <dbReference type="PROSITE" id="PS51918"/>
    </source>
</evidence>
<gene>
    <name evidence="7" type="ORF">HNR06_002492</name>
</gene>
<name>A0A7Y9XE46_9ACTN</name>
<dbReference type="InterPro" id="IPR006638">
    <property type="entry name" value="Elp3/MiaA/NifB-like_rSAM"/>
</dbReference>
<reference evidence="7 8" key="1">
    <citation type="submission" date="2020-07" db="EMBL/GenBank/DDBJ databases">
        <title>Sequencing the genomes of 1000 actinobacteria strains.</title>
        <authorList>
            <person name="Klenk H.-P."/>
        </authorList>
    </citation>
    <scope>NUCLEOTIDE SEQUENCE [LARGE SCALE GENOMIC DNA]</scope>
    <source>
        <strain evidence="7 8">DSM 45278</strain>
    </source>
</reference>
<evidence type="ECO:0000256" key="4">
    <source>
        <dbReference type="ARBA" id="ARBA00023004"/>
    </source>
</evidence>
<accession>A0A7Y9XE46</accession>
<dbReference type="SMART" id="SM00729">
    <property type="entry name" value="Elp3"/>
    <property type="match status" value="1"/>
</dbReference>